<evidence type="ECO:0000313" key="1">
    <source>
        <dbReference type="EMBL" id="MEW9491934.1"/>
    </source>
</evidence>
<sequence length="93" mass="9921">MRLTIIGILVILLGITMVIIGSLSSMPTSVPQTASSQPSVGGVVLIGPFPIIFGYGNSVQITPLIALGVVFTLIVLAFYLINIYVMRKMAENR</sequence>
<protein>
    <submittedName>
        <fullName evidence="1">DUF131 domain-containing protein</fullName>
    </submittedName>
</protein>
<accession>A0ACC6TPX4</accession>
<gene>
    <name evidence="1" type="ORF">TQ35_0007025</name>
</gene>
<reference evidence="1" key="1">
    <citation type="submission" date="2024-07" db="EMBL/GenBank/DDBJ databases">
        <title>Metagenome and Metagenome-Assembled Genomes of Archaea from a hot spring from the geothermal field of Los Azufres, Mexico.</title>
        <authorList>
            <person name="Marin-Paredes R."/>
            <person name="Martinez-Romero E."/>
            <person name="Servin-Garciduenas L.E."/>
        </authorList>
    </citation>
    <scope>NUCLEOTIDE SEQUENCE</scope>
    <source>
        <strain evidence="1">AZ1-454</strain>
    </source>
</reference>
<comment type="caution">
    <text evidence="1">The sequence shown here is derived from an EMBL/GenBank/DDBJ whole genome shotgun (WGS) entry which is preliminary data.</text>
</comment>
<organism evidence="1 2">
    <name type="scientific">Candidatus Aramenus sulfurataquae</name>
    <dbReference type="NCBI Taxonomy" id="1326980"/>
    <lineage>
        <taxon>Archaea</taxon>
        <taxon>Thermoproteota</taxon>
        <taxon>Thermoprotei</taxon>
        <taxon>Sulfolobales</taxon>
        <taxon>Sulfolobaceae</taxon>
        <taxon>Candidatus Aramenus</taxon>
    </lineage>
</organism>
<dbReference type="EMBL" id="JZWS03000009">
    <property type="protein sequence ID" value="MEW9491934.1"/>
    <property type="molecule type" value="Genomic_DNA"/>
</dbReference>
<dbReference type="Proteomes" id="UP000053480">
    <property type="component" value="Unassembled WGS sequence"/>
</dbReference>
<evidence type="ECO:0000313" key="2">
    <source>
        <dbReference type="Proteomes" id="UP000053480"/>
    </source>
</evidence>
<name>A0ACC6TPX4_9CREN</name>
<proteinExistence type="predicted"/>